<comment type="subcellular location">
    <subcellularLocation>
        <location evidence="3 17">Cytoplasm</location>
    </subcellularLocation>
</comment>
<dbReference type="EMBL" id="BDFD01000003">
    <property type="protein sequence ID" value="GAV19529.1"/>
    <property type="molecule type" value="Genomic_DNA"/>
</dbReference>
<keyword evidence="14 19" id="KW-0464">Manganese</keyword>
<feature type="binding site" evidence="19">
    <location>
        <position position="261"/>
    </location>
    <ligand>
        <name>Mg(2+)</name>
        <dbReference type="ChEBI" id="CHEBI:18420"/>
        <label>2</label>
    </ligand>
</feature>
<dbReference type="Gene3D" id="3.30.1490.20">
    <property type="entry name" value="ATP-grasp fold, A domain"/>
    <property type="match status" value="1"/>
</dbReference>
<sequence>MNGMDLNAFGRVGVLMGGTSSEREISLRSGNAVLNALQSAGVDAVAVDLSSDWADNIRNAAIDRAFNVLHGTLGEDGCVQGMLEVMGVPYTGAGVLASALCMHKQLCKQVLNHAGLKTPVDIPLHADGPLRYPVIVKPVAEGSSVGLHRLTEKRDWDALSIDIEADQWMAEMPVEGVEIAVAVLDGKALPAVEVVPKSGVYDYTSKYTAGATEYFCPARLPAETLRYCMLRAEEAVVATGCSGAPRVDMIVTSGGEPYILEVNTLPGMTETSLLPKSAAAAGIDFETLCLKILVSAATENQGVAHA</sequence>
<dbReference type="PROSITE" id="PS00843">
    <property type="entry name" value="DALA_DALA_LIGASE_1"/>
    <property type="match status" value="1"/>
</dbReference>
<dbReference type="InterPro" id="IPR011095">
    <property type="entry name" value="Dala_Dala_lig_C"/>
</dbReference>
<comment type="function">
    <text evidence="2 17">Cell wall formation.</text>
</comment>
<dbReference type="InterPro" id="IPR013815">
    <property type="entry name" value="ATP_grasp_subdomain_1"/>
</dbReference>
<evidence type="ECO:0000313" key="22">
    <source>
        <dbReference type="EMBL" id="GAV19529.1"/>
    </source>
</evidence>
<dbReference type="FunFam" id="3.40.50.20:FF:000013">
    <property type="entry name" value="D-alanine--D-alanine ligase"/>
    <property type="match status" value="1"/>
</dbReference>
<dbReference type="UniPathway" id="UPA00219"/>
<dbReference type="PANTHER" id="PTHR23132">
    <property type="entry name" value="D-ALANINE--D-ALANINE LIGASE"/>
    <property type="match status" value="1"/>
</dbReference>
<accession>A0A1L8CL07</accession>
<keyword evidence="12 17" id="KW-0133">Cell shape</keyword>
<evidence type="ECO:0000256" key="9">
    <source>
        <dbReference type="ARBA" id="ARBA00022741"/>
    </source>
</evidence>
<dbReference type="GO" id="GO:0046872">
    <property type="term" value="F:metal ion binding"/>
    <property type="evidence" value="ECO:0007669"/>
    <property type="project" value="UniProtKB-KW"/>
</dbReference>
<dbReference type="InterPro" id="IPR000291">
    <property type="entry name" value="D-Ala_lig_Van_CS"/>
</dbReference>
<evidence type="ECO:0000256" key="8">
    <source>
        <dbReference type="ARBA" id="ARBA00022723"/>
    </source>
</evidence>
<dbReference type="Gene3D" id="3.30.470.20">
    <property type="entry name" value="ATP-grasp fold, B domain"/>
    <property type="match status" value="1"/>
</dbReference>
<keyword evidence="6 17" id="KW-0963">Cytoplasm</keyword>
<keyword evidence="10 20" id="KW-0067">ATP-binding</keyword>
<gene>
    <name evidence="17" type="primary">ddl</name>
    <name evidence="22" type="ORF">MMIC_P0465</name>
</gene>
<protein>
    <recommendedName>
        <fullName evidence="5 17">D-alanine--D-alanine ligase</fullName>
        <ecNumber evidence="5 17">6.3.2.4</ecNumber>
    </recommendedName>
    <alternativeName>
        <fullName evidence="17">D-Ala-D-Ala ligase</fullName>
    </alternativeName>
    <alternativeName>
        <fullName evidence="17">D-alanylalanine synthetase</fullName>
    </alternativeName>
</protein>
<dbReference type="PROSITE" id="PS50975">
    <property type="entry name" value="ATP_GRASP"/>
    <property type="match status" value="1"/>
</dbReference>
<dbReference type="Pfam" id="PF07478">
    <property type="entry name" value="Dala_Dala_lig_C"/>
    <property type="match status" value="1"/>
</dbReference>
<evidence type="ECO:0000256" key="6">
    <source>
        <dbReference type="ARBA" id="ARBA00022490"/>
    </source>
</evidence>
<feature type="binding site" evidence="19">
    <location>
        <position position="263"/>
    </location>
    <ligand>
        <name>Mg(2+)</name>
        <dbReference type="ChEBI" id="CHEBI:18420"/>
        <label>2</label>
    </ligand>
</feature>
<dbReference type="AlphaFoldDB" id="A0A1L8CL07"/>
<evidence type="ECO:0000256" key="2">
    <source>
        <dbReference type="ARBA" id="ARBA00003921"/>
    </source>
</evidence>
<dbReference type="STRING" id="1921010.MMIC_P0465"/>
<feature type="binding site" evidence="19">
    <location>
        <position position="261"/>
    </location>
    <ligand>
        <name>Mg(2+)</name>
        <dbReference type="ChEBI" id="CHEBI:18420"/>
        <label>1</label>
    </ligand>
</feature>
<dbReference type="GO" id="GO:0008360">
    <property type="term" value="P:regulation of cell shape"/>
    <property type="evidence" value="ECO:0007669"/>
    <property type="project" value="UniProtKB-KW"/>
</dbReference>
<feature type="domain" description="ATP-grasp" evidence="21">
    <location>
        <begin position="80"/>
        <end position="294"/>
    </location>
</feature>
<dbReference type="SUPFAM" id="SSF52440">
    <property type="entry name" value="PreATP-grasp domain"/>
    <property type="match status" value="1"/>
</dbReference>
<evidence type="ECO:0000256" key="20">
    <source>
        <dbReference type="PROSITE-ProRule" id="PRU00409"/>
    </source>
</evidence>
<evidence type="ECO:0000256" key="19">
    <source>
        <dbReference type="PIRSR" id="PIRSR039102-3"/>
    </source>
</evidence>
<dbReference type="EC" id="6.3.2.4" evidence="5 17"/>
<keyword evidence="9 20" id="KW-0547">Nucleotide-binding</keyword>
<evidence type="ECO:0000256" key="1">
    <source>
        <dbReference type="ARBA" id="ARBA00001936"/>
    </source>
</evidence>
<name>A0A1L8CL07_9PROT</name>
<comment type="pathway">
    <text evidence="17">Cell wall biogenesis; peptidoglycan biosynthesis.</text>
</comment>
<feature type="active site" evidence="18">
    <location>
        <position position="143"/>
    </location>
</feature>
<dbReference type="PIRSF" id="PIRSF039102">
    <property type="entry name" value="Ddl/VanB"/>
    <property type="match status" value="1"/>
</dbReference>
<evidence type="ECO:0000256" key="18">
    <source>
        <dbReference type="PIRSR" id="PIRSR039102-1"/>
    </source>
</evidence>
<comment type="cofactor">
    <cofactor evidence="19">
        <name>Mg(2+)</name>
        <dbReference type="ChEBI" id="CHEBI:18420"/>
    </cofactor>
    <cofactor evidence="19">
        <name>Mn(2+)</name>
        <dbReference type="ChEBI" id="CHEBI:29035"/>
    </cofactor>
    <text evidence="19">Binds 2 magnesium or manganese ions per subunit.</text>
</comment>
<dbReference type="Gene3D" id="3.40.50.20">
    <property type="match status" value="1"/>
</dbReference>
<dbReference type="NCBIfam" id="NF002378">
    <property type="entry name" value="PRK01372.1"/>
    <property type="match status" value="1"/>
</dbReference>
<comment type="cofactor">
    <cofactor evidence="1">
        <name>Mn(2+)</name>
        <dbReference type="ChEBI" id="CHEBI:29035"/>
    </cofactor>
</comment>
<evidence type="ECO:0000256" key="13">
    <source>
        <dbReference type="ARBA" id="ARBA00022984"/>
    </source>
</evidence>
<evidence type="ECO:0000256" key="15">
    <source>
        <dbReference type="ARBA" id="ARBA00023316"/>
    </source>
</evidence>
<comment type="caution">
    <text evidence="22">The sequence shown here is derived from an EMBL/GenBank/DDBJ whole genome shotgun (WGS) entry which is preliminary data.</text>
</comment>
<dbReference type="HAMAP" id="MF_00047">
    <property type="entry name" value="Dala_Dala_lig"/>
    <property type="match status" value="1"/>
</dbReference>
<dbReference type="RefSeq" id="WP_072658728.1">
    <property type="nucleotide sequence ID" value="NZ_BDFD01000003.1"/>
</dbReference>
<dbReference type="GO" id="GO:0071555">
    <property type="term" value="P:cell wall organization"/>
    <property type="evidence" value="ECO:0007669"/>
    <property type="project" value="UniProtKB-KW"/>
</dbReference>
<dbReference type="NCBIfam" id="TIGR01205">
    <property type="entry name" value="D_ala_D_alaTIGR"/>
    <property type="match status" value="1"/>
</dbReference>
<dbReference type="GO" id="GO:0005737">
    <property type="term" value="C:cytoplasm"/>
    <property type="evidence" value="ECO:0007669"/>
    <property type="project" value="UniProtKB-SubCell"/>
</dbReference>
<evidence type="ECO:0000256" key="17">
    <source>
        <dbReference type="HAMAP-Rule" id="MF_00047"/>
    </source>
</evidence>
<feature type="active site" evidence="18">
    <location>
        <position position="272"/>
    </location>
</feature>
<proteinExistence type="inferred from homology"/>
<comment type="catalytic activity">
    <reaction evidence="16 17">
        <text>2 D-alanine + ATP = D-alanyl-D-alanine + ADP + phosphate + H(+)</text>
        <dbReference type="Rhea" id="RHEA:11224"/>
        <dbReference type="ChEBI" id="CHEBI:15378"/>
        <dbReference type="ChEBI" id="CHEBI:30616"/>
        <dbReference type="ChEBI" id="CHEBI:43474"/>
        <dbReference type="ChEBI" id="CHEBI:57416"/>
        <dbReference type="ChEBI" id="CHEBI:57822"/>
        <dbReference type="ChEBI" id="CHEBI:456216"/>
        <dbReference type="EC" id="6.3.2.4"/>
    </reaction>
</comment>
<reference evidence="22 23" key="1">
    <citation type="journal article" date="2017" name="Arch. Microbiol.">
        <title>Mariprofundus micogutta sp. nov., a novel iron-oxidizing zetaproteobacterium isolated from a deep-sea hydrothermal field at the Bayonnaise knoll of the Izu-Ogasawara arc, and a description of Mariprofundales ord. nov. and Zetaproteobacteria classis nov.</title>
        <authorList>
            <person name="Makita H."/>
            <person name="Tanaka E."/>
            <person name="Mitsunobu S."/>
            <person name="Miyazaki M."/>
            <person name="Nunoura T."/>
            <person name="Uematsu K."/>
            <person name="Takaki Y."/>
            <person name="Nishi S."/>
            <person name="Shimamura S."/>
            <person name="Takai K."/>
        </authorList>
    </citation>
    <scope>NUCLEOTIDE SEQUENCE [LARGE SCALE GENOMIC DNA]</scope>
    <source>
        <strain evidence="22 23">ET2</strain>
    </source>
</reference>
<keyword evidence="13 17" id="KW-0573">Peptidoglycan synthesis</keyword>
<evidence type="ECO:0000256" key="7">
    <source>
        <dbReference type="ARBA" id="ARBA00022598"/>
    </source>
</evidence>
<evidence type="ECO:0000256" key="10">
    <source>
        <dbReference type="ARBA" id="ARBA00022840"/>
    </source>
</evidence>
<dbReference type="InterPro" id="IPR016185">
    <property type="entry name" value="PreATP-grasp_dom_sf"/>
</dbReference>
<dbReference type="Pfam" id="PF01820">
    <property type="entry name" value="Dala_Dala_lig_N"/>
    <property type="match status" value="2"/>
</dbReference>
<evidence type="ECO:0000256" key="5">
    <source>
        <dbReference type="ARBA" id="ARBA00012216"/>
    </source>
</evidence>
<keyword evidence="11 19" id="KW-0460">Magnesium</keyword>
<dbReference type="PANTHER" id="PTHR23132:SF23">
    <property type="entry name" value="D-ALANINE--D-ALANINE LIGASE B"/>
    <property type="match status" value="1"/>
</dbReference>
<evidence type="ECO:0000256" key="11">
    <source>
        <dbReference type="ARBA" id="ARBA00022842"/>
    </source>
</evidence>
<evidence type="ECO:0000256" key="4">
    <source>
        <dbReference type="ARBA" id="ARBA00010871"/>
    </source>
</evidence>
<dbReference type="InterPro" id="IPR011761">
    <property type="entry name" value="ATP-grasp"/>
</dbReference>
<dbReference type="InterPro" id="IPR005905">
    <property type="entry name" value="D_ala_D_ala"/>
</dbReference>
<feature type="binding site" evidence="19">
    <location>
        <position position="248"/>
    </location>
    <ligand>
        <name>Mg(2+)</name>
        <dbReference type="ChEBI" id="CHEBI:18420"/>
        <label>1</label>
    </ligand>
</feature>
<evidence type="ECO:0000256" key="14">
    <source>
        <dbReference type="ARBA" id="ARBA00023211"/>
    </source>
</evidence>
<organism evidence="22 23">
    <name type="scientific">Mariprofundus micogutta</name>
    <dbReference type="NCBI Taxonomy" id="1921010"/>
    <lineage>
        <taxon>Bacteria</taxon>
        <taxon>Pseudomonadati</taxon>
        <taxon>Pseudomonadota</taxon>
        <taxon>Candidatius Mariprofundia</taxon>
        <taxon>Mariprofundales</taxon>
        <taxon>Mariprofundaceae</taxon>
        <taxon>Mariprofundus</taxon>
    </lineage>
</organism>
<keyword evidence="23" id="KW-1185">Reference proteome</keyword>
<evidence type="ECO:0000256" key="12">
    <source>
        <dbReference type="ARBA" id="ARBA00022960"/>
    </source>
</evidence>
<feature type="active site" evidence="18">
    <location>
        <position position="22"/>
    </location>
</feature>
<keyword evidence="8 19" id="KW-0479">Metal-binding</keyword>
<keyword evidence="15 17" id="KW-0961">Cell wall biogenesis/degradation</keyword>
<evidence type="ECO:0000259" key="21">
    <source>
        <dbReference type="PROSITE" id="PS50975"/>
    </source>
</evidence>
<evidence type="ECO:0000256" key="3">
    <source>
        <dbReference type="ARBA" id="ARBA00004496"/>
    </source>
</evidence>
<keyword evidence="7 17" id="KW-0436">Ligase</keyword>
<dbReference type="GO" id="GO:0005524">
    <property type="term" value="F:ATP binding"/>
    <property type="evidence" value="ECO:0007669"/>
    <property type="project" value="UniProtKB-UniRule"/>
</dbReference>
<dbReference type="OrthoDB" id="5297614at2"/>
<dbReference type="Proteomes" id="UP000231632">
    <property type="component" value="Unassembled WGS sequence"/>
</dbReference>
<evidence type="ECO:0000313" key="23">
    <source>
        <dbReference type="Proteomes" id="UP000231632"/>
    </source>
</evidence>
<comment type="similarity">
    <text evidence="4 17">Belongs to the D-alanine--D-alanine ligase family.</text>
</comment>
<evidence type="ECO:0000256" key="16">
    <source>
        <dbReference type="ARBA" id="ARBA00047614"/>
    </source>
</evidence>
<dbReference type="GO" id="GO:0009252">
    <property type="term" value="P:peptidoglycan biosynthetic process"/>
    <property type="evidence" value="ECO:0007669"/>
    <property type="project" value="UniProtKB-UniRule"/>
</dbReference>
<dbReference type="GO" id="GO:0008716">
    <property type="term" value="F:D-alanine-D-alanine ligase activity"/>
    <property type="evidence" value="ECO:0007669"/>
    <property type="project" value="UniProtKB-UniRule"/>
</dbReference>
<dbReference type="SUPFAM" id="SSF56059">
    <property type="entry name" value="Glutathione synthetase ATP-binding domain-like"/>
    <property type="match status" value="1"/>
</dbReference>
<dbReference type="InterPro" id="IPR011127">
    <property type="entry name" value="Dala_Dala_lig_N"/>
</dbReference>